<dbReference type="GO" id="GO:0004177">
    <property type="term" value="F:aminopeptidase activity"/>
    <property type="evidence" value="ECO:0007669"/>
    <property type="project" value="UniProtKB-KW"/>
</dbReference>
<dbReference type="AlphaFoldDB" id="A0A6J7JDT8"/>
<keyword evidence="5" id="KW-0031">Aminopeptidase</keyword>
<dbReference type="GO" id="GO:0046872">
    <property type="term" value="F:metal ion binding"/>
    <property type="evidence" value="ECO:0007669"/>
    <property type="project" value="UniProtKB-KW"/>
</dbReference>
<evidence type="ECO:0000256" key="5">
    <source>
        <dbReference type="ARBA" id="ARBA00022438"/>
    </source>
</evidence>
<evidence type="ECO:0000313" key="11">
    <source>
        <dbReference type="EMBL" id="CAB4941485.1"/>
    </source>
</evidence>
<keyword evidence="7" id="KW-0479">Metal-binding</keyword>
<dbReference type="InterPro" id="IPR052170">
    <property type="entry name" value="M29_Exopeptidase"/>
</dbReference>
<dbReference type="InterPro" id="IPR035097">
    <property type="entry name" value="M29_N-terminal"/>
</dbReference>
<dbReference type="GO" id="GO:0006508">
    <property type="term" value="P:proteolysis"/>
    <property type="evidence" value="ECO:0007669"/>
    <property type="project" value="UniProtKB-KW"/>
</dbReference>
<dbReference type="GO" id="GO:0008237">
    <property type="term" value="F:metallopeptidase activity"/>
    <property type="evidence" value="ECO:0007669"/>
    <property type="project" value="UniProtKB-KW"/>
</dbReference>
<keyword evidence="9" id="KW-0482">Metalloprotease</keyword>
<dbReference type="EMBL" id="CAFBMK010000249">
    <property type="protein sequence ID" value="CAB4941485.1"/>
    <property type="molecule type" value="Genomic_DNA"/>
</dbReference>
<dbReference type="Gene3D" id="3.40.1830.10">
    <property type="entry name" value="Thermophilic metalloprotease (M29)"/>
    <property type="match status" value="1"/>
</dbReference>
<feature type="compositionally biased region" description="Low complexity" evidence="10">
    <location>
        <begin position="51"/>
        <end position="76"/>
    </location>
</feature>
<evidence type="ECO:0000256" key="1">
    <source>
        <dbReference type="ARBA" id="ARBA00001941"/>
    </source>
</evidence>
<gene>
    <name evidence="11" type="ORF">UFOPK3564_02982</name>
</gene>
<keyword evidence="6" id="KW-0645">Protease</keyword>
<dbReference type="PANTHER" id="PTHR34448:SF1">
    <property type="entry name" value="BLL6088 PROTEIN"/>
    <property type="match status" value="1"/>
</dbReference>
<reference evidence="11" key="1">
    <citation type="submission" date="2020-05" db="EMBL/GenBank/DDBJ databases">
        <authorList>
            <person name="Chiriac C."/>
            <person name="Salcher M."/>
            <person name="Ghai R."/>
            <person name="Kavagutti S V."/>
        </authorList>
    </citation>
    <scope>NUCLEOTIDE SEQUENCE</scope>
</reference>
<evidence type="ECO:0000256" key="2">
    <source>
        <dbReference type="ARBA" id="ARBA00001946"/>
    </source>
</evidence>
<evidence type="ECO:0000256" key="10">
    <source>
        <dbReference type="SAM" id="MobiDB-lite"/>
    </source>
</evidence>
<organism evidence="11">
    <name type="scientific">freshwater metagenome</name>
    <dbReference type="NCBI Taxonomy" id="449393"/>
    <lineage>
        <taxon>unclassified sequences</taxon>
        <taxon>metagenomes</taxon>
        <taxon>ecological metagenomes</taxon>
    </lineage>
</organism>
<evidence type="ECO:0000256" key="7">
    <source>
        <dbReference type="ARBA" id="ARBA00022723"/>
    </source>
</evidence>
<feature type="region of interest" description="Disordered" evidence="10">
    <location>
        <begin position="1"/>
        <end position="84"/>
    </location>
</feature>
<keyword evidence="8" id="KW-0378">Hydrolase</keyword>
<evidence type="ECO:0000256" key="6">
    <source>
        <dbReference type="ARBA" id="ARBA00022670"/>
    </source>
</evidence>
<evidence type="ECO:0000256" key="3">
    <source>
        <dbReference type="ARBA" id="ARBA00001947"/>
    </source>
</evidence>
<evidence type="ECO:0000256" key="4">
    <source>
        <dbReference type="ARBA" id="ARBA00008236"/>
    </source>
</evidence>
<accession>A0A6J7JDT8</accession>
<proteinExistence type="inferred from homology"/>
<comment type="similarity">
    <text evidence="4">Belongs to the peptidase M29 family.</text>
</comment>
<comment type="cofactor">
    <cofactor evidence="2">
        <name>Mg(2+)</name>
        <dbReference type="ChEBI" id="CHEBI:18420"/>
    </cofactor>
</comment>
<name>A0A6J7JDT8_9ZZZZ</name>
<dbReference type="SUPFAM" id="SSF144052">
    <property type="entry name" value="Thermophilic metalloprotease-like"/>
    <property type="match status" value="1"/>
</dbReference>
<protein>
    <submittedName>
        <fullName evidence="11">Unannotated protein</fullName>
    </submittedName>
</protein>
<dbReference type="PANTHER" id="PTHR34448">
    <property type="entry name" value="AMINOPEPTIDASE"/>
    <property type="match status" value="1"/>
</dbReference>
<dbReference type="Pfam" id="PF02073">
    <property type="entry name" value="Peptidase_M29"/>
    <property type="match status" value="1"/>
</dbReference>
<evidence type="ECO:0000256" key="8">
    <source>
        <dbReference type="ARBA" id="ARBA00022801"/>
    </source>
</evidence>
<evidence type="ECO:0000256" key="9">
    <source>
        <dbReference type="ARBA" id="ARBA00023049"/>
    </source>
</evidence>
<comment type="cofactor">
    <cofactor evidence="3">
        <name>Zn(2+)</name>
        <dbReference type="ChEBI" id="CHEBI:29105"/>
    </cofactor>
</comment>
<dbReference type="InterPro" id="IPR000787">
    <property type="entry name" value="Peptidase_M29"/>
</dbReference>
<comment type="cofactor">
    <cofactor evidence="1">
        <name>Co(2+)</name>
        <dbReference type="ChEBI" id="CHEBI:48828"/>
    </cofactor>
</comment>
<sequence length="452" mass="48361">MARFGLPFRGAKDPSMTAGPPQPTPDALGPEADTAGPGTGPGADEDARGVGPDAVEAGTAAAGAPAGPVDDAPTDALRADAPGEDDDTVIASELSAAAFADLLVGYCLEPEPGDQVLVRSTDLATPLLVELQRAILQRDAWPLIRVELPGQTEGFYRHAQDRHLDELSPLALEEARQAQRSLSIQAPEDTSALAEIDPERLARAARGRREARELTLQSRWATTLWPTAALADRAGMSLRELSAFVARATFLDRKDPLRAWSGLRDFQARLIERLQGVEELRIEAEGTDLTLRVAGRTWVNSDGRRNMPSGEVFTGPLESSATGTIRYTVPSSPAGVEVSGVELTFRDGEVVEHRADVGGEYLERALATDDGARYLGEVGIGTNFGIDRAIGVILFDEKIGGTVHTALGRSYPETGGVNESALHWDLICDLRRGGRLYADGEVLQENGRFARL</sequence>